<evidence type="ECO:0000313" key="9">
    <source>
        <dbReference type="Proteomes" id="UP000605676"/>
    </source>
</evidence>
<dbReference type="InterPro" id="IPR029479">
    <property type="entry name" value="Nitroreductase"/>
</dbReference>
<comment type="cofactor">
    <cofactor evidence="1">
        <name>FMN</name>
        <dbReference type="ChEBI" id="CHEBI:58210"/>
    </cofactor>
</comment>
<dbReference type="CDD" id="cd02149">
    <property type="entry name" value="NfsB-like"/>
    <property type="match status" value="1"/>
</dbReference>
<gene>
    <name evidence="8" type="ORF">JIV24_10320</name>
</gene>
<evidence type="ECO:0000256" key="1">
    <source>
        <dbReference type="ARBA" id="ARBA00001917"/>
    </source>
</evidence>
<evidence type="ECO:0000256" key="4">
    <source>
        <dbReference type="ARBA" id="ARBA00022643"/>
    </source>
</evidence>
<dbReference type="Pfam" id="PF00881">
    <property type="entry name" value="Nitroreductase"/>
    <property type="match status" value="1"/>
</dbReference>
<evidence type="ECO:0000313" key="8">
    <source>
        <dbReference type="EMBL" id="MBK3517725.1"/>
    </source>
</evidence>
<dbReference type="PANTHER" id="PTHR43673:SF2">
    <property type="entry name" value="NITROREDUCTASE"/>
    <property type="match status" value="1"/>
</dbReference>
<keyword evidence="6" id="KW-0560">Oxidoreductase</keyword>
<keyword evidence="3" id="KW-0285">Flavoprotein</keyword>
<comment type="caution">
    <text evidence="8">The sequence shown here is derived from an EMBL/GenBank/DDBJ whole genome shotgun (WGS) entry which is preliminary data.</text>
</comment>
<dbReference type="Gene3D" id="3.40.109.10">
    <property type="entry name" value="NADH Oxidase"/>
    <property type="match status" value="1"/>
</dbReference>
<dbReference type="EMBL" id="JAENRR010000021">
    <property type="protein sequence ID" value="MBK3517725.1"/>
    <property type="molecule type" value="Genomic_DNA"/>
</dbReference>
<evidence type="ECO:0000256" key="2">
    <source>
        <dbReference type="ARBA" id="ARBA00007118"/>
    </source>
</evidence>
<dbReference type="InterPro" id="IPR000415">
    <property type="entry name" value="Nitroreductase-like"/>
</dbReference>
<keyword evidence="9" id="KW-1185">Reference proteome</keyword>
<evidence type="ECO:0000256" key="6">
    <source>
        <dbReference type="ARBA" id="ARBA00023002"/>
    </source>
</evidence>
<keyword evidence="5" id="KW-0521">NADP</keyword>
<dbReference type="PANTHER" id="PTHR43673">
    <property type="entry name" value="NAD(P)H NITROREDUCTASE YDGI-RELATED"/>
    <property type="match status" value="1"/>
</dbReference>
<keyword evidence="4" id="KW-0288">FMN</keyword>
<reference evidence="8 9" key="1">
    <citation type="submission" date="2021-01" db="EMBL/GenBank/DDBJ databases">
        <title>Carboxyliciviraga sp.nov., isolated from coastal sediments.</title>
        <authorList>
            <person name="Lu D."/>
            <person name="Zhang T."/>
        </authorList>
    </citation>
    <scope>NUCLEOTIDE SEQUENCE [LARGE SCALE GENOMIC DNA]</scope>
    <source>
        <strain evidence="8 9">N1Y132</strain>
    </source>
</reference>
<dbReference type="Proteomes" id="UP000605676">
    <property type="component" value="Unassembled WGS sequence"/>
</dbReference>
<feature type="domain" description="Nitroreductase" evidence="7">
    <location>
        <begin position="8"/>
        <end position="181"/>
    </location>
</feature>
<dbReference type="SUPFAM" id="SSF55469">
    <property type="entry name" value="FMN-dependent nitroreductase-like"/>
    <property type="match status" value="1"/>
</dbReference>
<evidence type="ECO:0000256" key="3">
    <source>
        <dbReference type="ARBA" id="ARBA00022630"/>
    </source>
</evidence>
<proteinExistence type="inferred from homology"/>
<evidence type="ECO:0000259" key="7">
    <source>
        <dbReference type="Pfam" id="PF00881"/>
    </source>
</evidence>
<organism evidence="8 9">
    <name type="scientific">Carboxylicivirga marina</name>
    <dbReference type="NCBI Taxonomy" id="2800988"/>
    <lineage>
        <taxon>Bacteria</taxon>
        <taxon>Pseudomonadati</taxon>
        <taxon>Bacteroidota</taxon>
        <taxon>Bacteroidia</taxon>
        <taxon>Marinilabiliales</taxon>
        <taxon>Marinilabiliaceae</taxon>
        <taxon>Carboxylicivirga</taxon>
    </lineage>
</organism>
<name>A0ABS1HJT4_9BACT</name>
<evidence type="ECO:0000256" key="5">
    <source>
        <dbReference type="ARBA" id="ARBA00022857"/>
    </source>
</evidence>
<accession>A0ABS1HJT4</accession>
<comment type="similarity">
    <text evidence="2">Belongs to the nitroreductase family.</text>
</comment>
<sequence>MNIIEQLNWRYATKEFDASKKLTEEQLDLLLEATNLAPSSFGLQPFQMLVIENDDIKQQLKAAAWNQPQTTDASHLILFVIKTDLTDKDVDAFLKNISEVRNIPLDALAEYEKKMKGFVNQMPKEELLNWQAKQAYIAIGQLMVAAAVEGIDTCPMEGFDKNEFDKILQLKEKNLTSVVMAAIGFRSASDKYQHLPKVRKSLNEMVIKL</sequence>
<dbReference type="InterPro" id="IPR033878">
    <property type="entry name" value="NfsB-like"/>
</dbReference>
<protein>
    <submittedName>
        <fullName evidence="8">NAD(P)H-dependent oxidoreductase</fullName>
    </submittedName>
</protein>
<dbReference type="RefSeq" id="WP_200464955.1">
    <property type="nucleotide sequence ID" value="NZ_JAENRR010000021.1"/>
</dbReference>